<evidence type="ECO:0000313" key="1">
    <source>
        <dbReference type="EMBL" id="CAI8034375.1"/>
    </source>
</evidence>
<protein>
    <submittedName>
        <fullName evidence="1">Uncharacterized protein</fullName>
    </submittedName>
</protein>
<name>A0AA35X1C2_GEOBA</name>
<gene>
    <name evidence="1" type="ORF">GBAR_LOCUS19361</name>
</gene>
<sequence length="76" mass="8385">MASEDVITVQEVSVATTTPRLQPEEGIKPLDLADSEAVSNLARGFLAVLEPDCRGYLSADRMYRSWQSRCRLSARG</sequence>
<keyword evidence="2" id="KW-1185">Reference proteome</keyword>
<comment type="caution">
    <text evidence="1">The sequence shown here is derived from an EMBL/GenBank/DDBJ whole genome shotgun (WGS) entry which is preliminary data.</text>
</comment>
<organism evidence="1 2">
    <name type="scientific">Geodia barretti</name>
    <name type="common">Barrett's horny sponge</name>
    <dbReference type="NCBI Taxonomy" id="519541"/>
    <lineage>
        <taxon>Eukaryota</taxon>
        <taxon>Metazoa</taxon>
        <taxon>Porifera</taxon>
        <taxon>Demospongiae</taxon>
        <taxon>Heteroscleromorpha</taxon>
        <taxon>Tetractinellida</taxon>
        <taxon>Astrophorina</taxon>
        <taxon>Geodiidae</taxon>
        <taxon>Geodia</taxon>
    </lineage>
</organism>
<dbReference type="EMBL" id="CASHTH010002728">
    <property type="protein sequence ID" value="CAI8034375.1"/>
    <property type="molecule type" value="Genomic_DNA"/>
</dbReference>
<accession>A0AA35X1C2</accession>
<proteinExistence type="predicted"/>
<reference evidence="1" key="1">
    <citation type="submission" date="2023-03" db="EMBL/GenBank/DDBJ databases">
        <authorList>
            <person name="Steffen K."/>
            <person name="Cardenas P."/>
        </authorList>
    </citation>
    <scope>NUCLEOTIDE SEQUENCE</scope>
</reference>
<evidence type="ECO:0000313" key="2">
    <source>
        <dbReference type="Proteomes" id="UP001174909"/>
    </source>
</evidence>
<dbReference type="AlphaFoldDB" id="A0AA35X1C2"/>
<dbReference type="Proteomes" id="UP001174909">
    <property type="component" value="Unassembled WGS sequence"/>
</dbReference>